<dbReference type="SUPFAM" id="SSF54695">
    <property type="entry name" value="POZ domain"/>
    <property type="match status" value="1"/>
</dbReference>
<dbReference type="OrthoDB" id="1925334at2759"/>
<dbReference type="Proteomes" id="UP000051836">
    <property type="component" value="Unassembled WGS sequence"/>
</dbReference>
<feature type="region of interest" description="Disordered" evidence="1">
    <location>
        <begin position="130"/>
        <end position="195"/>
    </location>
</feature>
<evidence type="ECO:0000313" key="4">
    <source>
        <dbReference type="Proteomes" id="UP000051836"/>
    </source>
</evidence>
<comment type="caution">
    <text evidence="3">The sequence shown here is derived from an EMBL/GenBank/DDBJ whole genome shotgun (WGS) entry which is preliminary data.</text>
</comment>
<sequence length="316" mass="34674">MGSPSAAPRLLYRSTRLLRTAFQQLHQQQQRADVFCDVVLQAEGEAVMAHCCVLSVCSPFFMEQLSRELPPQGRRVVLELGGLKIRALRKLVRFLYTAELEATREEVQEVLAAARRLRVTELESLQLQGGRLVRPGPQRQLNRSCLRSTRHRSPAVGSSAEPRGTATPPRSTGVCPRENADTPPPHSAEPMHRSPVQRVKLRKVKDGGCWEVVQERQPPSTVATGDGGVMDPQPTLGAGAVGRAGRRYTGAACRKQRQRSAAPQKGCRMVPPEEPPGDPEEEEVDVGTLELCLPPSTICVWPCPSSESDEEVDVLT</sequence>
<gene>
    <name evidence="3" type="ORF">AAES_22145</name>
</gene>
<dbReference type="PROSITE" id="PS50097">
    <property type="entry name" value="BTB"/>
    <property type="match status" value="1"/>
</dbReference>
<dbReference type="EMBL" id="LMAW01000354">
    <property type="protein sequence ID" value="KQL59340.1"/>
    <property type="molecule type" value="Genomic_DNA"/>
</dbReference>
<accession>A0A0Q3X662</accession>
<dbReference type="Gene3D" id="3.30.710.10">
    <property type="entry name" value="Potassium Channel Kv1.1, Chain A"/>
    <property type="match status" value="1"/>
</dbReference>
<dbReference type="SMART" id="SM00225">
    <property type="entry name" value="BTB"/>
    <property type="match status" value="1"/>
</dbReference>
<dbReference type="GO" id="GO:0032968">
    <property type="term" value="P:positive regulation of transcription elongation by RNA polymerase II"/>
    <property type="evidence" value="ECO:0007669"/>
    <property type="project" value="InterPro"/>
</dbReference>
<dbReference type="STRING" id="12930.A0A0Q3X662"/>
<dbReference type="PANTHER" id="PTHR47639:SF1">
    <property type="entry name" value="BTB_POZ DOMAIN-CONTAINING PROTEIN 18"/>
    <property type="match status" value="1"/>
</dbReference>
<evidence type="ECO:0000313" key="3">
    <source>
        <dbReference type="EMBL" id="KQL59340.1"/>
    </source>
</evidence>
<organism evidence="3 4">
    <name type="scientific">Amazona aestiva</name>
    <name type="common">Blue-fronted Amazon parrot</name>
    <dbReference type="NCBI Taxonomy" id="12930"/>
    <lineage>
        <taxon>Eukaryota</taxon>
        <taxon>Metazoa</taxon>
        <taxon>Chordata</taxon>
        <taxon>Craniata</taxon>
        <taxon>Vertebrata</taxon>
        <taxon>Euteleostomi</taxon>
        <taxon>Archelosauria</taxon>
        <taxon>Archosauria</taxon>
        <taxon>Dinosauria</taxon>
        <taxon>Saurischia</taxon>
        <taxon>Theropoda</taxon>
        <taxon>Coelurosauria</taxon>
        <taxon>Aves</taxon>
        <taxon>Neognathae</taxon>
        <taxon>Neoaves</taxon>
        <taxon>Telluraves</taxon>
        <taxon>Australaves</taxon>
        <taxon>Psittaciformes</taxon>
        <taxon>Psittacidae</taxon>
        <taxon>Amazona</taxon>
    </lineage>
</organism>
<dbReference type="CDD" id="cd18293">
    <property type="entry name" value="BTB_POZ_BTBD18"/>
    <property type="match status" value="1"/>
</dbReference>
<feature type="domain" description="BTB" evidence="2">
    <location>
        <begin position="36"/>
        <end position="104"/>
    </location>
</feature>
<dbReference type="PANTHER" id="PTHR47639">
    <property type="entry name" value="BTB/POZ DOMAIN-CONTAINING PROTEIN 18"/>
    <property type="match status" value="1"/>
</dbReference>
<dbReference type="AlphaFoldDB" id="A0A0Q3X662"/>
<keyword evidence="4" id="KW-1185">Reference proteome</keyword>
<dbReference type="InterPro" id="IPR042915">
    <property type="entry name" value="BTBD18"/>
</dbReference>
<feature type="compositionally biased region" description="Acidic residues" evidence="1">
    <location>
        <begin position="275"/>
        <end position="285"/>
    </location>
</feature>
<dbReference type="InterPro" id="IPR011333">
    <property type="entry name" value="SKP1/BTB/POZ_sf"/>
</dbReference>
<evidence type="ECO:0000256" key="1">
    <source>
        <dbReference type="SAM" id="MobiDB-lite"/>
    </source>
</evidence>
<proteinExistence type="predicted"/>
<evidence type="ECO:0000259" key="2">
    <source>
        <dbReference type="PROSITE" id="PS50097"/>
    </source>
</evidence>
<name>A0A0Q3X662_AMAAE</name>
<reference evidence="3 4" key="1">
    <citation type="submission" date="2015-10" db="EMBL/GenBank/DDBJ databases">
        <authorList>
            <person name="Gilbert D.G."/>
        </authorList>
    </citation>
    <scope>NUCLEOTIDE SEQUENCE [LARGE SCALE GENOMIC DNA]</scope>
    <source>
        <strain evidence="3">FVVF132</strain>
    </source>
</reference>
<dbReference type="InterPro" id="IPR000210">
    <property type="entry name" value="BTB/POZ_dom"/>
</dbReference>
<protein>
    <submittedName>
        <fullName evidence="3">BTB/POZ domain-containing protein 18</fullName>
    </submittedName>
</protein>
<dbReference type="Pfam" id="PF00651">
    <property type="entry name" value="BTB"/>
    <property type="match status" value="1"/>
</dbReference>
<feature type="region of interest" description="Disordered" evidence="1">
    <location>
        <begin position="256"/>
        <end position="285"/>
    </location>
</feature>